<name>A0ABQ9XQC1_9EUKA</name>
<evidence type="ECO:0000313" key="2">
    <source>
        <dbReference type="Proteomes" id="UP001281761"/>
    </source>
</evidence>
<reference evidence="1 2" key="1">
    <citation type="journal article" date="2022" name="bioRxiv">
        <title>Genomics of Preaxostyla Flagellates Illuminates Evolutionary Transitions and the Path Towards Mitochondrial Loss.</title>
        <authorList>
            <person name="Novak L.V.F."/>
            <person name="Treitli S.C."/>
            <person name="Pyrih J."/>
            <person name="Halakuc P."/>
            <person name="Pipaliya S.V."/>
            <person name="Vacek V."/>
            <person name="Brzon O."/>
            <person name="Soukal P."/>
            <person name="Eme L."/>
            <person name="Dacks J.B."/>
            <person name="Karnkowska A."/>
            <person name="Elias M."/>
            <person name="Hampl V."/>
        </authorList>
    </citation>
    <scope>NUCLEOTIDE SEQUENCE [LARGE SCALE GENOMIC DNA]</scope>
    <source>
        <strain evidence="1">NAU3</strain>
        <tissue evidence="1">Gut</tissue>
    </source>
</reference>
<gene>
    <name evidence="1" type="ORF">BLNAU_10444</name>
</gene>
<protein>
    <submittedName>
        <fullName evidence="1">Uncharacterized protein</fullName>
    </submittedName>
</protein>
<dbReference type="Proteomes" id="UP001281761">
    <property type="component" value="Unassembled WGS sequence"/>
</dbReference>
<sequence>MKTVEHISTNPAAVNTLTMVNRCLVCATPSLRLTLVSSKLFPTILSTPHVNDLSVIEDQQVLREILMILHNPVTLLNTTYLGFPADSSDTGPQSVRNVVLHEVLIPIEPSLVQISRNPRFVLWNDESQEIWKLFFDFFESLLTEVEHEYARESFIYTIFDKIRSLKRLRGAALRRRRVLMEILKIEGILETVEQSLLHENNMTCGRNVRRYSIELLNKLGMNYLWPT</sequence>
<organism evidence="1 2">
    <name type="scientific">Blattamonas nauphoetae</name>
    <dbReference type="NCBI Taxonomy" id="2049346"/>
    <lineage>
        <taxon>Eukaryota</taxon>
        <taxon>Metamonada</taxon>
        <taxon>Preaxostyla</taxon>
        <taxon>Oxymonadida</taxon>
        <taxon>Blattamonas</taxon>
    </lineage>
</organism>
<keyword evidence="2" id="KW-1185">Reference proteome</keyword>
<proteinExistence type="predicted"/>
<dbReference type="EMBL" id="JARBJD010000076">
    <property type="protein sequence ID" value="KAK2954593.1"/>
    <property type="molecule type" value="Genomic_DNA"/>
</dbReference>
<accession>A0ABQ9XQC1</accession>
<evidence type="ECO:0000313" key="1">
    <source>
        <dbReference type="EMBL" id="KAK2954593.1"/>
    </source>
</evidence>
<comment type="caution">
    <text evidence="1">The sequence shown here is derived from an EMBL/GenBank/DDBJ whole genome shotgun (WGS) entry which is preliminary data.</text>
</comment>